<dbReference type="Proteomes" id="UP000789375">
    <property type="component" value="Unassembled WGS sequence"/>
</dbReference>
<evidence type="ECO:0000313" key="1">
    <source>
        <dbReference type="EMBL" id="CAG8716660.1"/>
    </source>
</evidence>
<reference evidence="1" key="1">
    <citation type="submission" date="2021-06" db="EMBL/GenBank/DDBJ databases">
        <authorList>
            <person name="Kallberg Y."/>
            <person name="Tangrot J."/>
            <person name="Rosling A."/>
        </authorList>
    </citation>
    <scope>NUCLEOTIDE SEQUENCE</scope>
    <source>
        <strain evidence="1">87-6 pot B 2015</strain>
    </source>
</reference>
<feature type="non-terminal residue" evidence="1">
    <location>
        <position position="113"/>
    </location>
</feature>
<proteinExistence type="predicted"/>
<keyword evidence="2" id="KW-1185">Reference proteome</keyword>
<name>A0A9N9I1S3_FUNMO</name>
<evidence type="ECO:0000313" key="2">
    <source>
        <dbReference type="Proteomes" id="UP000789375"/>
    </source>
</evidence>
<accession>A0A9N9I1S3</accession>
<comment type="caution">
    <text evidence="1">The sequence shown here is derived from an EMBL/GenBank/DDBJ whole genome shotgun (WGS) entry which is preliminary data.</text>
</comment>
<protein>
    <submittedName>
        <fullName evidence="1">6977_t:CDS:1</fullName>
    </submittedName>
</protein>
<sequence>LITIALKMETECLYMLKIIRKLQDPVSQYVLGCLPAIATIGIAPWSDKKSLCIYWLSSDHFIRTCVTKASVLERLSSLASLYYILIGIVSGISRVVRPTICDEDWLCIPLALS</sequence>
<dbReference type="EMBL" id="CAJVPP010012127">
    <property type="protein sequence ID" value="CAG8716660.1"/>
    <property type="molecule type" value="Genomic_DNA"/>
</dbReference>
<gene>
    <name evidence="1" type="ORF">FMOSSE_LOCUS14685</name>
</gene>
<dbReference type="AlphaFoldDB" id="A0A9N9I1S3"/>
<organism evidence="1 2">
    <name type="scientific">Funneliformis mosseae</name>
    <name type="common">Endomycorrhizal fungus</name>
    <name type="synonym">Glomus mosseae</name>
    <dbReference type="NCBI Taxonomy" id="27381"/>
    <lineage>
        <taxon>Eukaryota</taxon>
        <taxon>Fungi</taxon>
        <taxon>Fungi incertae sedis</taxon>
        <taxon>Mucoromycota</taxon>
        <taxon>Glomeromycotina</taxon>
        <taxon>Glomeromycetes</taxon>
        <taxon>Glomerales</taxon>
        <taxon>Glomeraceae</taxon>
        <taxon>Funneliformis</taxon>
    </lineage>
</organism>